<evidence type="ECO:0000313" key="3">
    <source>
        <dbReference type="Proteomes" id="UP001150538"/>
    </source>
</evidence>
<protein>
    <submittedName>
        <fullName evidence="2">Uncharacterized protein</fullName>
    </submittedName>
</protein>
<dbReference type="Pfam" id="PF06677">
    <property type="entry name" value="Auto_anti-p27"/>
    <property type="match status" value="2"/>
</dbReference>
<feature type="region of interest" description="Disordered" evidence="1">
    <location>
        <begin position="216"/>
        <end position="258"/>
    </location>
</feature>
<reference evidence="2" key="1">
    <citation type="submission" date="2022-07" db="EMBL/GenBank/DDBJ databases">
        <title>Phylogenomic reconstructions and comparative analyses of Kickxellomycotina fungi.</title>
        <authorList>
            <person name="Reynolds N.K."/>
            <person name="Stajich J.E."/>
            <person name="Barry K."/>
            <person name="Grigoriev I.V."/>
            <person name="Crous P."/>
            <person name="Smith M.E."/>
        </authorList>
    </citation>
    <scope>NUCLEOTIDE SEQUENCE</scope>
    <source>
        <strain evidence="2">NBRC 100468</strain>
    </source>
</reference>
<dbReference type="PANTHER" id="PTHR16537">
    <property type="entry name" value="SJOEGREN SYNDROME/SCLERODERMA AUTOANTIGEN 1"/>
    <property type="match status" value="1"/>
</dbReference>
<accession>A0A9W8DRP0</accession>
<dbReference type="OrthoDB" id="28939at2759"/>
<feature type="region of interest" description="Disordered" evidence="1">
    <location>
        <begin position="56"/>
        <end position="87"/>
    </location>
</feature>
<comment type="caution">
    <text evidence="2">The sequence shown here is derived from an EMBL/GenBank/DDBJ whole genome shotgun (WGS) entry which is preliminary data.</text>
</comment>
<keyword evidence="3" id="KW-1185">Reference proteome</keyword>
<evidence type="ECO:0000313" key="2">
    <source>
        <dbReference type="EMBL" id="KAJ1914956.1"/>
    </source>
</evidence>
<dbReference type="InterPro" id="IPR051888">
    <property type="entry name" value="UPF0148_domain"/>
</dbReference>
<proteinExistence type="predicted"/>
<dbReference type="PANTHER" id="PTHR16537:SF1">
    <property type="entry name" value="PROTEIN ZNRD2"/>
    <property type="match status" value="1"/>
</dbReference>
<gene>
    <name evidence="2" type="ORF">H4219_004555</name>
</gene>
<organism evidence="2 3">
    <name type="scientific">Mycoemilia scoparia</name>
    <dbReference type="NCBI Taxonomy" id="417184"/>
    <lineage>
        <taxon>Eukaryota</taxon>
        <taxon>Fungi</taxon>
        <taxon>Fungi incertae sedis</taxon>
        <taxon>Zoopagomycota</taxon>
        <taxon>Kickxellomycotina</taxon>
        <taxon>Kickxellomycetes</taxon>
        <taxon>Kickxellales</taxon>
        <taxon>Kickxellaceae</taxon>
        <taxon>Mycoemilia</taxon>
    </lineage>
</organism>
<dbReference type="Proteomes" id="UP001150538">
    <property type="component" value="Unassembled WGS sequence"/>
</dbReference>
<dbReference type="EMBL" id="JANBPU010000170">
    <property type="protein sequence ID" value="KAJ1914956.1"/>
    <property type="molecule type" value="Genomic_DNA"/>
</dbReference>
<feature type="compositionally biased region" description="Basic and acidic residues" evidence="1">
    <location>
        <begin position="63"/>
        <end position="83"/>
    </location>
</feature>
<dbReference type="InterPro" id="IPR009563">
    <property type="entry name" value="SSSCA1"/>
</dbReference>
<feature type="compositionally biased region" description="Polar residues" evidence="1">
    <location>
        <begin position="232"/>
        <end position="258"/>
    </location>
</feature>
<evidence type="ECO:0000256" key="1">
    <source>
        <dbReference type="SAM" id="MobiDB-lite"/>
    </source>
</evidence>
<dbReference type="AlphaFoldDB" id="A0A9W8DRP0"/>
<feature type="region of interest" description="Disordered" evidence="1">
    <location>
        <begin position="178"/>
        <end position="203"/>
    </location>
</feature>
<sequence length="331" mass="37668">MSKLDTITDRMSKLMLKRWAMLAEQCNIDSCGAPLMRNPETKEPMCVWHHWFEISGEEPEPEAESKSDNTTENDKESIKDSSSDPKLYNQEYNDHFEVESKPKSVNSELKKKREQSQKASELIGKKMLQGWSLIDRICPNESCYSIPLVRDQELYEHCVICNLVYISEENYQKMNKSKKKGNNAAFNADSKNKRKADNAVENNNLVAKQDNIINVKHTDDDDNNMDIISSPIKPQTKITNKTPIDSKQPENTNESPQKSLSVLGNKILTSTNHNQQQDPIEYTISVLKSELVDLSNCSINCAVSNPKFFVKLTKSIKYCAEAIKALEAIKQ</sequence>
<name>A0A9W8DRP0_9FUNG</name>